<evidence type="ECO:0000256" key="1">
    <source>
        <dbReference type="SAM" id="SignalP"/>
    </source>
</evidence>
<feature type="chain" id="PRO_5016446278" evidence="1">
    <location>
        <begin position="21"/>
        <end position="142"/>
    </location>
</feature>
<keyword evidence="1" id="KW-0732">Signal</keyword>
<comment type="caution">
    <text evidence="2">The sequence shown here is derived from an EMBL/GenBank/DDBJ whole genome shotgun (WGS) entry which is preliminary data.</text>
</comment>
<dbReference type="OrthoDB" id="1272076at2"/>
<gene>
    <name evidence="2" type="ORF">B0I03_101188</name>
</gene>
<dbReference type="Proteomes" id="UP000249620">
    <property type="component" value="Unassembled WGS sequence"/>
</dbReference>
<sequence>MKSLKYILLFLFFASATTYAQKFNFKTSGYMVSQKDKKGNWGEWSKLQKSEMTVLLDMESHRIVVYSEILQLFSIMKYGNQETIGDDDVVKFNCVDNNGVECVLAIYTRKKQGGRNQLYITYEDMIIAYNMTVLEDKPTKKK</sequence>
<feature type="signal peptide" evidence="1">
    <location>
        <begin position="1"/>
        <end position="20"/>
    </location>
</feature>
<proteinExistence type="predicted"/>
<dbReference type="AlphaFoldDB" id="A0A327YUY8"/>
<protein>
    <submittedName>
        <fullName evidence="2">Uncharacterized protein</fullName>
    </submittedName>
</protein>
<evidence type="ECO:0000313" key="3">
    <source>
        <dbReference type="Proteomes" id="UP000249620"/>
    </source>
</evidence>
<keyword evidence="3" id="KW-1185">Reference proteome</keyword>
<accession>A0A327YUY8</accession>
<organism evidence="2 3">
    <name type="scientific">Flavobacterium aquaticum</name>
    <dbReference type="NCBI Taxonomy" id="1236486"/>
    <lineage>
        <taxon>Bacteria</taxon>
        <taxon>Pseudomonadati</taxon>
        <taxon>Bacteroidota</taxon>
        <taxon>Flavobacteriia</taxon>
        <taxon>Flavobacteriales</taxon>
        <taxon>Flavobacteriaceae</taxon>
        <taxon>Flavobacterium</taxon>
    </lineage>
</organism>
<reference evidence="2 3" key="1">
    <citation type="submission" date="2018-06" db="EMBL/GenBank/DDBJ databases">
        <title>Genomic Encyclopedia of Type Strains, Phase III (KMG-III): the genomes of soil and plant-associated and newly described type strains.</title>
        <authorList>
            <person name="Whitman W."/>
        </authorList>
    </citation>
    <scope>NUCLEOTIDE SEQUENCE [LARGE SCALE GENOMIC DNA]</scope>
    <source>
        <strain evidence="2 3">CGMCC 1.12398</strain>
    </source>
</reference>
<name>A0A327YUY8_9FLAO</name>
<evidence type="ECO:0000313" key="2">
    <source>
        <dbReference type="EMBL" id="RAK25028.1"/>
    </source>
</evidence>
<dbReference type="EMBL" id="QLMI01000001">
    <property type="protein sequence ID" value="RAK25028.1"/>
    <property type="molecule type" value="Genomic_DNA"/>
</dbReference>
<dbReference type="RefSeq" id="WP_111565609.1">
    <property type="nucleotide sequence ID" value="NZ_QLMI01000001.1"/>
</dbReference>